<feature type="region of interest" description="Disordered" evidence="1">
    <location>
        <begin position="1"/>
        <end position="22"/>
    </location>
</feature>
<gene>
    <name evidence="2" type="ORF">MTR67_034545</name>
</gene>
<proteinExistence type="predicted"/>
<name>A0AAF0U8F9_SOLVR</name>
<reference evidence="2" key="1">
    <citation type="submission" date="2023-08" db="EMBL/GenBank/DDBJ databases">
        <title>A de novo genome assembly of Solanum verrucosum Schlechtendal, a Mexican diploid species geographically isolated from the other diploid A-genome species in potato relatives.</title>
        <authorList>
            <person name="Hosaka K."/>
        </authorList>
    </citation>
    <scope>NUCLEOTIDE SEQUENCE</scope>
    <source>
        <tissue evidence="2">Young leaves</tissue>
    </source>
</reference>
<sequence length="308" mass="34028">MNLSPRTMRCDEASGDSPKRPLNDGNVWVSEIEFHSWRRFLRSKGVEDLSLDTFVDGVADQLILGGIMRQPFSVASTLLDYMTKLNQSCHTRKDNVSPFNVGLTKEQMEKNQECDENMAKMMAQMDLLTKHVIGGGSKVVNVVGASSEMMMHNLTPCIMKRYDSFEPSGGFSSELSQARLKSRIRGKKGSLPSDTIANLKNDNAQFVAILTRSVMVVGSDVPNDDNASPSKGKAIVFESDLHGEELNNEASNEVDDAPKNVFLVMLKSQMRGVVPPSVPPKPQPKAEVPVTFGGLRLIWRVAGSIWRR</sequence>
<organism evidence="2 3">
    <name type="scientific">Solanum verrucosum</name>
    <dbReference type="NCBI Taxonomy" id="315347"/>
    <lineage>
        <taxon>Eukaryota</taxon>
        <taxon>Viridiplantae</taxon>
        <taxon>Streptophyta</taxon>
        <taxon>Embryophyta</taxon>
        <taxon>Tracheophyta</taxon>
        <taxon>Spermatophyta</taxon>
        <taxon>Magnoliopsida</taxon>
        <taxon>eudicotyledons</taxon>
        <taxon>Gunneridae</taxon>
        <taxon>Pentapetalae</taxon>
        <taxon>asterids</taxon>
        <taxon>lamiids</taxon>
        <taxon>Solanales</taxon>
        <taxon>Solanaceae</taxon>
        <taxon>Solanoideae</taxon>
        <taxon>Solaneae</taxon>
        <taxon>Solanum</taxon>
    </lineage>
</organism>
<feature type="compositionally biased region" description="Basic and acidic residues" evidence="1">
    <location>
        <begin position="8"/>
        <end position="22"/>
    </location>
</feature>
<dbReference type="EMBL" id="CP133619">
    <property type="protein sequence ID" value="WMV41160.1"/>
    <property type="molecule type" value="Genomic_DNA"/>
</dbReference>
<dbReference type="Proteomes" id="UP001234989">
    <property type="component" value="Chromosome 8"/>
</dbReference>
<keyword evidence="3" id="KW-1185">Reference proteome</keyword>
<accession>A0AAF0U8F9</accession>
<evidence type="ECO:0000313" key="3">
    <source>
        <dbReference type="Proteomes" id="UP001234989"/>
    </source>
</evidence>
<protein>
    <submittedName>
        <fullName evidence="2">Uncharacterized protein</fullName>
    </submittedName>
</protein>
<evidence type="ECO:0000256" key="1">
    <source>
        <dbReference type="SAM" id="MobiDB-lite"/>
    </source>
</evidence>
<dbReference type="AlphaFoldDB" id="A0AAF0U8F9"/>
<evidence type="ECO:0000313" key="2">
    <source>
        <dbReference type="EMBL" id="WMV41160.1"/>
    </source>
</evidence>